<dbReference type="GO" id="GO:0004788">
    <property type="term" value="F:thiamine diphosphokinase activity"/>
    <property type="evidence" value="ECO:0007669"/>
    <property type="project" value="UniProtKB-UniRule"/>
</dbReference>
<keyword evidence="3" id="KW-0418">Kinase</keyword>
<dbReference type="GO" id="GO:0009229">
    <property type="term" value="P:thiamine diphosphate biosynthetic process"/>
    <property type="evidence" value="ECO:0007669"/>
    <property type="project" value="InterPro"/>
</dbReference>
<evidence type="ECO:0000259" key="6">
    <source>
        <dbReference type="SMART" id="SM00983"/>
    </source>
</evidence>
<dbReference type="PANTHER" id="PTHR41299">
    <property type="entry name" value="THIAMINE PYROPHOSPHOKINASE"/>
    <property type="match status" value="1"/>
</dbReference>
<dbReference type="PANTHER" id="PTHR41299:SF1">
    <property type="entry name" value="THIAMINE PYROPHOSPHOKINASE"/>
    <property type="match status" value="1"/>
</dbReference>
<sequence length="221" mass="24637">MAIINLLVGGPVDMIPDAAVLKAQEGSWIGVDYGATHLLKQGIKPVLALGDFDSTSPAELTRLQRTIPRVEVFKNKTEHTDTQLGVLAAIRDFHAEQINIYGATGGRLDQLLANLFLPLQETYRPYLRMINFIDAENHVSFYEPGAYTIHKLPRMRYLAFVNLIPCAGLTLPDEKYPLFNWSANIPVCWSSNEFKGTINHFSFQKGVIAVIQSVDQQHGNA</sequence>
<evidence type="ECO:0000256" key="5">
    <source>
        <dbReference type="NCBIfam" id="TIGR01378"/>
    </source>
</evidence>
<dbReference type="Proteomes" id="UP000824231">
    <property type="component" value="Unassembled WGS sequence"/>
</dbReference>
<organism evidence="7 8">
    <name type="scientific">Candidatus Limosilactobacillus merdigallinarum</name>
    <dbReference type="NCBI Taxonomy" id="2838652"/>
    <lineage>
        <taxon>Bacteria</taxon>
        <taxon>Bacillati</taxon>
        <taxon>Bacillota</taxon>
        <taxon>Bacilli</taxon>
        <taxon>Lactobacillales</taxon>
        <taxon>Lactobacillaceae</taxon>
        <taxon>Limosilactobacillus</taxon>
    </lineage>
</organism>
<dbReference type="Gene3D" id="3.40.50.10240">
    <property type="entry name" value="Thiamin pyrophosphokinase, catalytic domain"/>
    <property type="match status" value="1"/>
</dbReference>
<dbReference type="AlphaFoldDB" id="A0A9D1VGQ5"/>
<dbReference type="InterPro" id="IPR007371">
    <property type="entry name" value="TPK_catalytic"/>
</dbReference>
<dbReference type="Pfam" id="PF04263">
    <property type="entry name" value="TPK_catalytic"/>
    <property type="match status" value="1"/>
</dbReference>
<dbReference type="GO" id="GO:0016301">
    <property type="term" value="F:kinase activity"/>
    <property type="evidence" value="ECO:0007669"/>
    <property type="project" value="UniProtKB-KW"/>
</dbReference>
<dbReference type="EMBL" id="DXFH01000002">
    <property type="protein sequence ID" value="HIX35102.1"/>
    <property type="molecule type" value="Genomic_DNA"/>
</dbReference>
<dbReference type="EC" id="2.7.6.2" evidence="5"/>
<keyword evidence="1 7" id="KW-0808">Transferase</keyword>
<accession>A0A9D1VGQ5</accession>
<dbReference type="GO" id="GO:0030975">
    <property type="term" value="F:thiamine binding"/>
    <property type="evidence" value="ECO:0007669"/>
    <property type="project" value="InterPro"/>
</dbReference>
<reference evidence="7" key="1">
    <citation type="journal article" date="2021" name="PeerJ">
        <title>Extensive microbial diversity within the chicken gut microbiome revealed by metagenomics and culture.</title>
        <authorList>
            <person name="Gilroy R."/>
            <person name="Ravi A."/>
            <person name="Getino M."/>
            <person name="Pursley I."/>
            <person name="Horton D.L."/>
            <person name="Alikhan N.F."/>
            <person name="Baker D."/>
            <person name="Gharbi K."/>
            <person name="Hall N."/>
            <person name="Watson M."/>
            <person name="Adriaenssens E.M."/>
            <person name="Foster-Nyarko E."/>
            <person name="Jarju S."/>
            <person name="Secka A."/>
            <person name="Antonio M."/>
            <person name="Oren A."/>
            <person name="Chaudhuri R.R."/>
            <person name="La Ragione R."/>
            <person name="Hildebrand F."/>
            <person name="Pallen M.J."/>
        </authorList>
    </citation>
    <scope>NUCLEOTIDE SEQUENCE</scope>
    <source>
        <strain evidence="7">ChiSxjej3B15-572</strain>
    </source>
</reference>
<evidence type="ECO:0000313" key="7">
    <source>
        <dbReference type="EMBL" id="HIX35102.1"/>
    </source>
</evidence>
<evidence type="ECO:0000313" key="8">
    <source>
        <dbReference type="Proteomes" id="UP000824231"/>
    </source>
</evidence>
<dbReference type="InterPro" id="IPR006282">
    <property type="entry name" value="Thi_PPkinase"/>
</dbReference>
<keyword evidence="4" id="KW-0067">ATP-binding</keyword>
<keyword evidence="2" id="KW-0547">Nucleotide-binding</keyword>
<dbReference type="GO" id="GO:0005524">
    <property type="term" value="F:ATP binding"/>
    <property type="evidence" value="ECO:0007669"/>
    <property type="project" value="UniProtKB-KW"/>
</dbReference>
<dbReference type="GO" id="GO:0006772">
    <property type="term" value="P:thiamine metabolic process"/>
    <property type="evidence" value="ECO:0007669"/>
    <property type="project" value="UniProtKB-UniRule"/>
</dbReference>
<reference evidence="7" key="2">
    <citation type="submission" date="2021-04" db="EMBL/GenBank/DDBJ databases">
        <authorList>
            <person name="Gilroy R."/>
        </authorList>
    </citation>
    <scope>NUCLEOTIDE SEQUENCE</scope>
    <source>
        <strain evidence="7">ChiSxjej3B15-572</strain>
    </source>
</reference>
<protein>
    <recommendedName>
        <fullName evidence="5">Thiamine diphosphokinase</fullName>
        <ecNumber evidence="5">2.7.6.2</ecNumber>
    </recommendedName>
</protein>
<dbReference type="Pfam" id="PF04265">
    <property type="entry name" value="TPK_B1_binding"/>
    <property type="match status" value="1"/>
</dbReference>
<evidence type="ECO:0000256" key="2">
    <source>
        <dbReference type="ARBA" id="ARBA00022741"/>
    </source>
</evidence>
<feature type="domain" description="Thiamin pyrophosphokinase thiamin-binding" evidence="6">
    <location>
        <begin position="145"/>
        <end position="209"/>
    </location>
</feature>
<dbReference type="CDD" id="cd07995">
    <property type="entry name" value="TPK"/>
    <property type="match status" value="1"/>
</dbReference>
<dbReference type="NCBIfam" id="TIGR01378">
    <property type="entry name" value="thi_PPkinase"/>
    <property type="match status" value="1"/>
</dbReference>
<dbReference type="InterPro" id="IPR007373">
    <property type="entry name" value="Thiamin_PyroPKinase_B1-bd"/>
</dbReference>
<proteinExistence type="predicted"/>
<evidence type="ECO:0000256" key="3">
    <source>
        <dbReference type="ARBA" id="ARBA00022777"/>
    </source>
</evidence>
<evidence type="ECO:0000256" key="4">
    <source>
        <dbReference type="ARBA" id="ARBA00022840"/>
    </source>
</evidence>
<dbReference type="InterPro" id="IPR053149">
    <property type="entry name" value="TPK"/>
</dbReference>
<name>A0A9D1VGQ5_9LACO</name>
<dbReference type="SUPFAM" id="SSF63999">
    <property type="entry name" value="Thiamin pyrophosphokinase, catalytic domain"/>
    <property type="match status" value="1"/>
</dbReference>
<gene>
    <name evidence="7" type="ORF">H9856_01620</name>
</gene>
<evidence type="ECO:0000256" key="1">
    <source>
        <dbReference type="ARBA" id="ARBA00022679"/>
    </source>
</evidence>
<comment type="caution">
    <text evidence="7">The sequence shown here is derived from an EMBL/GenBank/DDBJ whole genome shotgun (WGS) entry which is preliminary data.</text>
</comment>
<dbReference type="InterPro" id="IPR036759">
    <property type="entry name" value="TPK_catalytic_sf"/>
</dbReference>
<dbReference type="SMART" id="SM00983">
    <property type="entry name" value="TPK_B1_binding"/>
    <property type="match status" value="1"/>
</dbReference>